<dbReference type="InterPro" id="IPR038404">
    <property type="entry name" value="TRAP_DctP_sf"/>
</dbReference>
<protein>
    <submittedName>
        <fullName evidence="6">Putative TRAP dicarboxylate transporter, DctP subunit</fullName>
    </submittedName>
</protein>
<comment type="similarity">
    <text evidence="1">Belongs to the bacterial solute-binding protein 7 family.</text>
</comment>
<dbReference type="GO" id="GO:0055085">
    <property type="term" value="P:transmembrane transport"/>
    <property type="evidence" value="ECO:0007669"/>
    <property type="project" value="InterPro"/>
</dbReference>
<dbReference type="Pfam" id="PF03480">
    <property type="entry name" value="DctP"/>
    <property type="match status" value="1"/>
</dbReference>
<dbReference type="CDD" id="cd13603">
    <property type="entry name" value="PBP2_TRAP_Siap_TeaA_like"/>
    <property type="match status" value="1"/>
</dbReference>
<dbReference type="InterPro" id="IPR018389">
    <property type="entry name" value="DctP_fam"/>
</dbReference>
<dbReference type="GO" id="GO:0030288">
    <property type="term" value="C:outer membrane-bounded periplasmic space"/>
    <property type="evidence" value="ECO:0007669"/>
    <property type="project" value="InterPro"/>
</dbReference>
<dbReference type="PIRSF" id="PIRSF006470">
    <property type="entry name" value="DctB"/>
    <property type="match status" value="1"/>
</dbReference>
<dbReference type="NCBIfam" id="TIGR00787">
    <property type="entry name" value="dctP"/>
    <property type="match status" value="1"/>
</dbReference>
<feature type="chain" id="PRO_5012397366" evidence="5">
    <location>
        <begin position="24"/>
        <end position="336"/>
    </location>
</feature>
<feature type="coiled-coil region" evidence="4">
    <location>
        <begin position="267"/>
        <end position="294"/>
    </location>
</feature>
<dbReference type="PANTHER" id="PTHR33376">
    <property type="match status" value="1"/>
</dbReference>
<keyword evidence="2" id="KW-0813">Transport</keyword>
<evidence type="ECO:0000256" key="3">
    <source>
        <dbReference type="ARBA" id="ARBA00022729"/>
    </source>
</evidence>
<dbReference type="PANTHER" id="PTHR33376:SF7">
    <property type="entry name" value="C4-DICARBOXYLATE-BINDING PROTEIN DCTB"/>
    <property type="match status" value="1"/>
</dbReference>
<dbReference type="InterPro" id="IPR004682">
    <property type="entry name" value="TRAP_DctP"/>
</dbReference>
<reference evidence="6" key="1">
    <citation type="submission" date="2016-04" db="EMBL/GenBank/DDBJ databases">
        <authorList>
            <person name="Evans L.H."/>
            <person name="Alamgir A."/>
            <person name="Owens N."/>
            <person name="Weber N.D."/>
            <person name="Virtaneva K."/>
            <person name="Barbian K."/>
            <person name="Babar A."/>
            <person name="Rosenke K."/>
        </authorList>
    </citation>
    <scope>NUCLEOTIDE SEQUENCE</scope>
    <source>
        <strain evidence="6">86</strain>
    </source>
</reference>
<organism evidence="6">
    <name type="scientific">uncultured delta proteobacterium</name>
    <dbReference type="NCBI Taxonomy" id="34034"/>
    <lineage>
        <taxon>Bacteria</taxon>
        <taxon>Deltaproteobacteria</taxon>
        <taxon>environmental samples</taxon>
    </lineage>
</organism>
<name>A0A212K2H5_9DELT</name>
<evidence type="ECO:0000256" key="2">
    <source>
        <dbReference type="ARBA" id="ARBA00022448"/>
    </source>
</evidence>
<keyword evidence="3 5" id="KW-0732">Signal</keyword>
<accession>A0A212K2H5</accession>
<evidence type="ECO:0000256" key="4">
    <source>
        <dbReference type="SAM" id="Coils"/>
    </source>
</evidence>
<dbReference type="NCBIfam" id="NF037995">
    <property type="entry name" value="TRAP_S1"/>
    <property type="match status" value="1"/>
</dbReference>
<keyword evidence="4" id="KW-0175">Coiled coil</keyword>
<gene>
    <name evidence="6" type="ORF">KL86DPRO_20561</name>
</gene>
<evidence type="ECO:0000256" key="5">
    <source>
        <dbReference type="SAM" id="SignalP"/>
    </source>
</evidence>
<feature type="signal peptide" evidence="5">
    <location>
        <begin position="1"/>
        <end position="23"/>
    </location>
</feature>
<evidence type="ECO:0000313" key="6">
    <source>
        <dbReference type="EMBL" id="SBW05856.1"/>
    </source>
</evidence>
<proteinExistence type="inferred from homology"/>
<sequence>MKRFSSVLLTLCMLCGFAFPAHAAEQIVVSFANGMAPTHAANIAFEKFAKEIEKRSNGEIVGVAYPNNQLGSDTEAMQAIQDHTLVMTMTATPPVVSFVPAVAIFDMPFFFASLDEARKAVNDPELMKPIEEGYKTAGLMNLGFDPQGYRWLSSKKKAITTLEDLKGFKLRISENPQHRALWTSLGATPTPLANSERYTALQQGTVDGQENVMENAYNTKMYEVQDYFMNTKHITYITTWLGDPKFYESLKPEHQKLFMELIGQMRADFLEMSIAREEDLLKELETKYKKTVIREMPAGEYERWAKIARPVVEKMIRGKIGDDLVDKLYRATGKTK</sequence>
<evidence type="ECO:0000256" key="1">
    <source>
        <dbReference type="ARBA" id="ARBA00009023"/>
    </source>
</evidence>
<dbReference type="EMBL" id="FLUQ01000002">
    <property type="protein sequence ID" value="SBW05856.1"/>
    <property type="molecule type" value="Genomic_DNA"/>
</dbReference>
<dbReference type="Gene3D" id="3.40.190.170">
    <property type="entry name" value="Bacterial extracellular solute-binding protein, family 7"/>
    <property type="match status" value="1"/>
</dbReference>
<dbReference type="AlphaFoldDB" id="A0A212K2H5"/>